<dbReference type="OMA" id="ESSKCTY"/>
<reference evidence="3" key="1">
    <citation type="journal article" date="2016" name="Nat. Biotechnol.">
        <title>Sequencing wild and cultivated cassava and related species reveals extensive interspecific hybridization and genetic diversity.</title>
        <authorList>
            <person name="Bredeson J.V."/>
            <person name="Lyons J.B."/>
            <person name="Prochnik S.E."/>
            <person name="Wu G.A."/>
            <person name="Ha C.M."/>
            <person name="Edsinger-Gonzales E."/>
            <person name="Grimwood J."/>
            <person name="Schmutz J."/>
            <person name="Rabbi I.Y."/>
            <person name="Egesi C."/>
            <person name="Nauluvula P."/>
            <person name="Lebot V."/>
            <person name="Ndunguru J."/>
            <person name="Mkamilo G."/>
            <person name="Bart R.S."/>
            <person name="Setter T.L."/>
            <person name="Gleadow R.M."/>
            <person name="Kulakow P."/>
            <person name="Ferguson M.E."/>
            <person name="Rounsley S."/>
            <person name="Rokhsar D.S."/>
        </authorList>
    </citation>
    <scope>NUCLEOTIDE SEQUENCE [LARGE SCALE GENOMIC DNA]</scope>
    <source>
        <strain evidence="3">cv. AM560-2</strain>
    </source>
</reference>
<name>A0A2C9UDQ8_MANES</name>
<dbReference type="Gramene" id="Manes.15G037400.1.v8.1">
    <property type="protein sequence ID" value="Manes.15G037400.1.v8.1.CDS.1"/>
    <property type="gene ID" value="Manes.15G037400.v8.1"/>
</dbReference>
<evidence type="ECO:0000313" key="3">
    <source>
        <dbReference type="Proteomes" id="UP000091857"/>
    </source>
</evidence>
<dbReference type="PANTHER" id="PTHR33592">
    <property type="entry name" value="TRANSMEMBRANE PROTEIN"/>
    <property type="match status" value="1"/>
</dbReference>
<keyword evidence="1" id="KW-0732">Signal</keyword>
<dbReference type="AlphaFoldDB" id="A0A2C9UDQ8"/>
<evidence type="ECO:0000313" key="2">
    <source>
        <dbReference type="EMBL" id="OAY28055.1"/>
    </source>
</evidence>
<gene>
    <name evidence="2" type="ORF">MANES_15G037400v8</name>
</gene>
<protein>
    <submittedName>
        <fullName evidence="2">Uncharacterized protein</fullName>
    </submittedName>
</protein>
<accession>A0A2C9UDQ8</accession>
<sequence>MRFLNIALAAFLLLSLHVQTYQASRILSGDLYSKELVLQSLPRGPVPPSGASGCTHIPNTGGPSCPNTVNTMNVAGHVLSPTGVFPRLMVEFGVATTQK</sequence>
<dbReference type="EMBL" id="CM004401">
    <property type="protein sequence ID" value="OAY28055.1"/>
    <property type="molecule type" value="Genomic_DNA"/>
</dbReference>
<organism evidence="2 3">
    <name type="scientific">Manihot esculenta</name>
    <name type="common">Cassava</name>
    <name type="synonym">Jatropha manihot</name>
    <dbReference type="NCBI Taxonomy" id="3983"/>
    <lineage>
        <taxon>Eukaryota</taxon>
        <taxon>Viridiplantae</taxon>
        <taxon>Streptophyta</taxon>
        <taxon>Embryophyta</taxon>
        <taxon>Tracheophyta</taxon>
        <taxon>Spermatophyta</taxon>
        <taxon>Magnoliopsida</taxon>
        <taxon>eudicotyledons</taxon>
        <taxon>Gunneridae</taxon>
        <taxon>Pentapetalae</taxon>
        <taxon>rosids</taxon>
        <taxon>fabids</taxon>
        <taxon>Malpighiales</taxon>
        <taxon>Euphorbiaceae</taxon>
        <taxon>Crotonoideae</taxon>
        <taxon>Manihoteae</taxon>
        <taxon>Manihot</taxon>
    </lineage>
</organism>
<keyword evidence="3" id="KW-1185">Reference proteome</keyword>
<dbReference type="Proteomes" id="UP000091857">
    <property type="component" value="Chromosome 15"/>
</dbReference>
<dbReference type="PANTHER" id="PTHR33592:SF5">
    <property type="entry name" value="TRANSMEMBRANE PROTEIN"/>
    <property type="match status" value="1"/>
</dbReference>
<feature type="chain" id="PRO_5012203504" evidence="1">
    <location>
        <begin position="24"/>
        <end position="99"/>
    </location>
</feature>
<proteinExistence type="predicted"/>
<comment type="caution">
    <text evidence="2">The sequence shown here is derived from an EMBL/GenBank/DDBJ whole genome shotgun (WGS) entry which is preliminary data.</text>
</comment>
<feature type="signal peptide" evidence="1">
    <location>
        <begin position="1"/>
        <end position="23"/>
    </location>
</feature>
<evidence type="ECO:0000256" key="1">
    <source>
        <dbReference type="SAM" id="SignalP"/>
    </source>
</evidence>